<sequence>MTLCPTRSAPCLAALLLLISTLVAATNVVEEPEGWGLNVQNLRRGIEKVDNYLESMVEFFGGYNGECQYRCKHGVPGAVPVPRKDYKAALPNGCGTSLMGVQALDGLDLGIPAMTKCCNQLDICYESCGASKNVCDARFRICLSSICTDLRKTLGFISKIDACETGAELLYKTVTSFGCKSFLNSQRASCYCEGEDKDEL</sequence>
<evidence type="ECO:0000313" key="4">
    <source>
        <dbReference type="RefSeq" id="XP_032805888.1"/>
    </source>
</evidence>
<evidence type="ECO:0000313" key="2">
    <source>
        <dbReference type="Proteomes" id="UP001318040"/>
    </source>
</evidence>
<protein>
    <submittedName>
        <fullName evidence="3 4">Group XIIB secretory phospholipase A2-like protein isoform X1</fullName>
    </submittedName>
</protein>
<reference evidence="3 4" key="1">
    <citation type="submission" date="2025-04" db="UniProtKB">
        <authorList>
            <consortium name="RefSeq"/>
        </authorList>
    </citation>
    <scope>IDENTIFICATION</scope>
    <source>
        <tissue evidence="3 4">Sperm</tissue>
    </source>
</reference>
<dbReference type="GO" id="GO:0006644">
    <property type="term" value="P:phospholipid metabolic process"/>
    <property type="evidence" value="ECO:0007669"/>
    <property type="project" value="InterPro"/>
</dbReference>
<organism evidence="2 4">
    <name type="scientific">Petromyzon marinus</name>
    <name type="common">Sea lamprey</name>
    <dbReference type="NCBI Taxonomy" id="7757"/>
    <lineage>
        <taxon>Eukaryota</taxon>
        <taxon>Metazoa</taxon>
        <taxon>Chordata</taxon>
        <taxon>Craniata</taxon>
        <taxon>Vertebrata</taxon>
        <taxon>Cyclostomata</taxon>
        <taxon>Hyperoartia</taxon>
        <taxon>Petromyzontiformes</taxon>
        <taxon>Petromyzontidae</taxon>
        <taxon>Petromyzon</taxon>
    </lineage>
</organism>
<keyword evidence="1" id="KW-0732">Signal</keyword>
<dbReference type="GO" id="GO:0005576">
    <property type="term" value="C:extracellular region"/>
    <property type="evidence" value="ECO:0007669"/>
    <property type="project" value="InterPro"/>
</dbReference>
<feature type="chain" id="PRO_5044709265" evidence="1">
    <location>
        <begin position="26"/>
        <end position="200"/>
    </location>
</feature>
<evidence type="ECO:0000313" key="3">
    <source>
        <dbReference type="RefSeq" id="XP_032805887.1"/>
    </source>
</evidence>
<dbReference type="RefSeq" id="XP_032805887.1">
    <property type="nucleotide sequence ID" value="XM_032949996.1"/>
</dbReference>
<dbReference type="GO" id="GO:0005509">
    <property type="term" value="F:calcium ion binding"/>
    <property type="evidence" value="ECO:0007669"/>
    <property type="project" value="InterPro"/>
</dbReference>
<dbReference type="PANTHER" id="PTHR12824">
    <property type="entry name" value="GROUP XII SECRETORY PHOSPHOLIPASE A2 FAMILY MEMBER"/>
    <property type="match status" value="1"/>
</dbReference>
<dbReference type="GO" id="GO:0050482">
    <property type="term" value="P:arachidonate secretion"/>
    <property type="evidence" value="ECO:0007669"/>
    <property type="project" value="InterPro"/>
</dbReference>
<dbReference type="SUPFAM" id="SSF48619">
    <property type="entry name" value="Phospholipase A2, PLA2"/>
    <property type="match status" value="1"/>
</dbReference>
<dbReference type="RefSeq" id="XP_032805888.1">
    <property type="nucleotide sequence ID" value="XM_032949997.1"/>
</dbReference>
<evidence type="ECO:0000256" key="1">
    <source>
        <dbReference type="SAM" id="SignalP"/>
    </source>
</evidence>
<dbReference type="PANTHER" id="PTHR12824:SF2">
    <property type="entry name" value="GROUP XIIB SECRETORY PHOSPHOLIPASE A2-LIKE PROTEIN"/>
    <property type="match status" value="1"/>
</dbReference>
<dbReference type="GO" id="GO:0070328">
    <property type="term" value="P:triglyceride homeostasis"/>
    <property type="evidence" value="ECO:0007669"/>
    <property type="project" value="TreeGrafter"/>
</dbReference>
<feature type="signal peptide" evidence="1">
    <location>
        <begin position="1"/>
        <end position="25"/>
    </location>
</feature>
<dbReference type="KEGG" id="pmrn:116940323"/>
<dbReference type="AlphaFoldDB" id="A0AAJ7SUI6"/>
<proteinExistence type="predicted"/>
<keyword evidence="2" id="KW-1185">Reference proteome</keyword>
<dbReference type="InterPro" id="IPR010711">
    <property type="entry name" value="PLA2G12"/>
</dbReference>
<dbReference type="GO" id="GO:0042632">
    <property type="term" value="P:cholesterol homeostasis"/>
    <property type="evidence" value="ECO:0007669"/>
    <property type="project" value="TreeGrafter"/>
</dbReference>
<dbReference type="Pfam" id="PF06951">
    <property type="entry name" value="PLA2G12"/>
    <property type="match status" value="1"/>
</dbReference>
<dbReference type="GO" id="GO:0016042">
    <property type="term" value="P:lipid catabolic process"/>
    <property type="evidence" value="ECO:0007669"/>
    <property type="project" value="InterPro"/>
</dbReference>
<dbReference type="Gene3D" id="1.20.90.10">
    <property type="entry name" value="Phospholipase A2 domain"/>
    <property type="match status" value="1"/>
</dbReference>
<dbReference type="GO" id="GO:0004623">
    <property type="term" value="F:phospholipase A2 activity"/>
    <property type="evidence" value="ECO:0007669"/>
    <property type="project" value="InterPro"/>
</dbReference>
<accession>A0AAJ7SUI6</accession>
<dbReference type="Proteomes" id="UP001318040">
    <property type="component" value="Chromosome 8"/>
</dbReference>
<dbReference type="InterPro" id="IPR036444">
    <property type="entry name" value="PLipase_A2_dom_sf"/>
</dbReference>
<gene>
    <name evidence="3 4" type="primary">LOC116940323</name>
</gene>
<name>A0AAJ7SUI6_PETMA</name>